<evidence type="ECO:0000256" key="1">
    <source>
        <dbReference type="SAM" id="MobiDB-lite"/>
    </source>
</evidence>
<protein>
    <submittedName>
        <fullName evidence="3">Uncharacterized protein</fullName>
    </submittedName>
</protein>
<feature type="region of interest" description="Disordered" evidence="1">
    <location>
        <begin position="1"/>
        <end position="67"/>
    </location>
</feature>
<keyword evidence="4" id="KW-1185">Reference proteome</keyword>
<proteinExistence type="predicted"/>
<dbReference type="OrthoDB" id="8188129at2759"/>
<evidence type="ECO:0000313" key="4">
    <source>
        <dbReference type="Proteomes" id="UP000295192"/>
    </source>
</evidence>
<feature type="non-terminal residue" evidence="3">
    <location>
        <position position="341"/>
    </location>
</feature>
<evidence type="ECO:0000256" key="2">
    <source>
        <dbReference type="SAM" id="Phobius"/>
    </source>
</evidence>
<keyword evidence="2" id="KW-1133">Transmembrane helix</keyword>
<dbReference type="EMBL" id="LSRL02000383">
    <property type="protein sequence ID" value="TDG41268.1"/>
    <property type="molecule type" value="Genomic_DNA"/>
</dbReference>
<sequence>MAKNYSAQNSNIRSTREAAAEEVAQAAAAAAAAEVANRSSNNSRSQRPRNDSRNRNSSSSRAWQAEGGRELEARLQMLIEIYDYAAKLLNNMTATTASIINNLASGAEGTAGVDRADRAGGAERTASPNPTTATNLTSKLLQATTGNMKTLLNRTLATMGGQRGTLTTLLLQGGLGTDVASGQRVRQLADANGSVHATGNESVSHGQDMYNAFNVTSPSSSSSPSAHTVGFIESSTTAASTVLSSAITNLPATSGPAATFPAQTMATIIAAGNKNRATTIILYPTVSPESIVIPIVSCIFGFPILALIVICCLRRRAKLARERDRRRNYDMQDHAVSLVRF</sequence>
<comment type="caution">
    <text evidence="3">The sequence shown here is derived from an EMBL/GenBank/DDBJ whole genome shotgun (WGS) entry which is preliminary data.</text>
</comment>
<reference evidence="3 4" key="1">
    <citation type="journal article" date="2019" name="J. Hered.">
        <title>An Improved Genome Assembly for Drosophila navojoa, the Basal Species in the mojavensis Cluster.</title>
        <authorList>
            <person name="Vanderlinde T."/>
            <person name="Dupim E.G."/>
            <person name="Nazario-Yepiz N.O."/>
            <person name="Carvalho A.B."/>
        </authorList>
    </citation>
    <scope>NUCLEOTIDE SEQUENCE [LARGE SCALE GENOMIC DNA]</scope>
    <source>
        <strain evidence="3">Navoj_Jal97</strain>
        <tissue evidence="3">Whole organism</tissue>
    </source>
</reference>
<keyword evidence="2" id="KW-0472">Membrane</keyword>
<keyword evidence="2" id="KW-0812">Transmembrane</keyword>
<feature type="compositionally biased region" description="Polar residues" evidence="1">
    <location>
        <begin position="1"/>
        <end position="13"/>
    </location>
</feature>
<dbReference type="Proteomes" id="UP000295192">
    <property type="component" value="Unassembled WGS sequence"/>
</dbReference>
<name>A0A484AXX6_DRONA</name>
<accession>A0A484AXX6</accession>
<dbReference type="AlphaFoldDB" id="A0A484AXX6"/>
<dbReference type="OMA" id="NHTMAGI"/>
<gene>
    <name evidence="3" type="ORF">AWZ03_012314</name>
</gene>
<organism evidence="3 4">
    <name type="scientific">Drosophila navojoa</name>
    <name type="common">Fruit fly</name>
    <dbReference type="NCBI Taxonomy" id="7232"/>
    <lineage>
        <taxon>Eukaryota</taxon>
        <taxon>Metazoa</taxon>
        <taxon>Ecdysozoa</taxon>
        <taxon>Arthropoda</taxon>
        <taxon>Hexapoda</taxon>
        <taxon>Insecta</taxon>
        <taxon>Pterygota</taxon>
        <taxon>Neoptera</taxon>
        <taxon>Endopterygota</taxon>
        <taxon>Diptera</taxon>
        <taxon>Brachycera</taxon>
        <taxon>Muscomorpha</taxon>
        <taxon>Ephydroidea</taxon>
        <taxon>Drosophilidae</taxon>
        <taxon>Drosophila</taxon>
    </lineage>
</organism>
<feature type="compositionally biased region" description="Low complexity" evidence="1">
    <location>
        <begin position="21"/>
        <end position="45"/>
    </location>
</feature>
<feature type="transmembrane region" description="Helical" evidence="2">
    <location>
        <begin position="291"/>
        <end position="313"/>
    </location>
</feature>
<evidence type="ECO:0000313" key="3">
    <source>
        <dbReference type="EMBL" id="TDG41268.1"/>
    </source>
</evidence>